<feature type="chain" id="PRO_5045428805" evidence="2">
    <location>
        <begin position="22"/>
        <end position="333"/>
    </location>
</feature>
<evidence type="ECO:0000313" key="3">
    <source>
        <dbReference type="Proteomes" id="UP000694941"/>
    </source>
</evidence>
<dbReference type="RefSeq" id="XP_013785684.1">
    <property type="nucleotide sequence ID" value="XM_013930230.2"/>
</dbReference>
<feature type="region of interest" description="Disordered" evidence="1">
    <location>
        <begin position="118"/>
        <end position="164"/>
    </location>
</feature>
<feature type="region of interest" description="Disordered" evidence="1">
    <location>
        <begin position="311"/>
        <end position="333"/>
    </location>
</feature>
<sequence length="333" mass="37222">MMTNILNLLFILMFVSVPLHGVRPPLRYWYFEDYLTHLDLEKQGWINGESVKSEVGAKTDMKISNLTTAATSIVQTNRSIIDARVTADPLNLLVAITSSNHSNQSDVDHEITMTSDLTTSDYSNQSNVDSEITKTSDLTTSDYSNQSNVDSEITRTSNLTTSGYSNQSDADFEITTTYSKHNIQSEIVDEIATDVPNTTTRGSSNTDLLSLTGGVGTKKDKEVTCCMLGQLAGDKGFHCFVKFYVARILMRNYNRAHNRKMAFHGAEKVPNYGVKTMRTFEQCVAGHGAIFHKCCHLAAAERRRYRYDSEHGSGAHLHHSSERHFDRKTENAV</sequence>
<proteinExistence type="predicted"/>
<reference evidence="4" key="1">
    <citation type="submission" date="2025-08" db="UniProtKB">
        <authorList>
            <consortium name="RefSeq"/>
        </authorList>
    </citation>
    <scope>IDENTIFICATION</scope>
    <source>
        <tissue evidence="4">Muscle</tissue>
    </source>
</reference>
<gene>
    <name evidence="4" type="primary">LOC106469718</name>
</gene>
<feature type="signal peptide" evidence="2">
    <location>
        <begin position="1"/>
        <end position="21"/>
    </location>
</feature>
<dbReference type="GeneID" id="106469718"/>
<keyword evidence="2" id="KW-0732">Signal</keyword>
<evidence type="ECO:0000256" key="1">
    <source>
        <dbReference type="SAM" id="MobiDB-lite"/>
    </source>
</evidence>
<protein>
    <submittedName>
        <fullName evidence="4">Uncharacterized protein LOC106469718 isoform X1</fullName>
    </submittedName>
</protein>
<keyword evidence="3" id="KW-1185">Reference proteome</keyword>
<evidence type="ECO:0000256" key="2">
    <source>
        <dbReference type="SAM" id="SignalP"/>
    </source>
</evidence>
<evidence type="ECO:0000313" key="4">
    <source>
        <dbReference type="RefSeq" id="XP_013785684.1"/>
    </source>
</evidence>
<organism evidence="3 4">
    <name type="scientific">Limulus polyphemus</name>
    <name type="common">Atlantic horseshoe crab</name>
    <dbReference type="NCBI Taxonomy" id="6850"/>
    <lineage>
        <taxon>Eukaryota</taxon>
        <taxon>Metazoa</taxon>
        <taxon>Ecdysozoa</taxon>
        <taxon>Arthropoda</taxon>
        <taxon>Chelicerata</taxon>
        <taxon>Merostomata</taxon>
        <taxon>Xiphosura</taxon>
        <taxon>Limulidae</taxon>
        <taxon>Limulus</taxon>
    </lineage>
</organism>
<dbReference type="Proteomes" id="UP000694941">
    <property type="component" value="Unplaced"/>
</dbReference>
<name>A0ABM1BNQ0_LIMPO</name>
<accession>A0ABM1BNQ0</accession>